<feature type="transmembrane region" description="Helical" evidence="1">
    <location>
        <begin position="6"/>
        <end position="23"/>
    </location>
</feature>
<proteinExistence type="predicted"/>
<keyword evidence="1" id="KW-0812">Transmembrane</keyword>
<evidence type="ECO:0000256" key="1">
    <source>
        <dbReference type="SAM" id="Phobius"/>
    </source>
</evidence>
<dbReference type="OrthoDB" id="2931702at2"/>
<gene>
    <name evidence="2" type="ORF">FSZ17_12475</name>
</gene>
<name>A0A5B8Z4G3_CYTDA</name>
<sequence length="64" mass="7550">MFYDSIGSVIYALLIWWGVFLFFQRINNRYPKGNTWKKDIILTFIQSVVVTLIFPPIVGILLRN</sequence>
<keyword evidence="1" id="KW-0472">Membrane</keyword>
<protein>
    <submittedName>
        <fullName evidence="2">Uncharacterized protein</fullName>
    </submittedName>
</protein>
<dbReference type="AlphaFoldDB" id="A0A5B8Z4G3"/>
<organism evidence="2 3">
    <name type="scientific">Cytobacillus dafuensis</name>
    <name type="common">Bacillus dafuensis</name>
    <dbReference type="NCBI Taxonomy" id="1742359"/>
    <lineage>
        <taxon>Bacteria</taxon>
        <taxon>Bacillati</taxon>
        <taxon>Bacillota</taxon>
        <taxon>Bacilli</taxon>
        <taxon>Bacillales</taxon>
        <taxon>Bacillaceae</taxon>
        <taxon>Cytobacillus</taxon>
    </lineage>
</organism>
<dbReference type="Proteomes" id="UP000321555">
    <property type="component" value="Chromosome"/>
</dbReference>
<accession>A0A5B8Z4G3</accession>
<keyword evidence="3" id="KW-1185">Reference proteome</keyword>
<keyword evidence="1" id="KW-1133">Transmembrane helix</keyword>
<dbReference type="KEGG" id="bda:FSZ17_12475"/>
<dbReference type="EMBL" id="CP042593">
    <property type="protein sequence ID" value="QED47994.1"/>
    <property type="molecule type" value="Genomic_DNA"/>
</dbReference>
<feature type="transmembrane region" description="Helical" evidence="1">
    <location>
        <begin position="44"/>
        <end position="62"/>
    </location>
</feature>
<reference evidence="3" key="1">
    <citation type="submission" date="2019-08" db="EMBL/GenBank/DDBJ databases">
        <authorList>
            <person name="Zheng X."/>
        </authorList>
    </citation>
    <scope>NUCLEOTIDE SEQUENCE [LARGE SCALE GENOMIC DNA]</scope>
    <source>
        <strain evidence="3">FJAT-25496</strain>
    </source>
</reference>
<evidence type="ECO:0000313" key="2">
    <source>
        <dbReference type="EMBL" id="QED47994.1"/>
    </source>
</evidence>
<evidence type="ECO:0000313" key="3">
    <source>
        <dbReference type="Proteomes" id="UP000321555"/>
    </source>
</evidence>